<accession>A0ABS4KIW6</accession>
<reference evidence="2 3" key="1">
    <citation type="submission" date="2021-03" db="EMBL/GenBank/DDBJ databases">
        <title>Genomic Encyclopedia of Type Strains, Phase IV (KMG-IV): sequencing the most valuable type-strain genomes for metagenomic binning, comparative biology and taxonomic classification.</title>
        <authorList>
            <person name="Goeker M."/>
        </authorList>
    </citation>
    <scope>NUCLEOTIDE SEQUENCE [LARGE SCALE GENOMIC DNA]</scope>
    <source>
        <strain evidence="2 3">DSM 27512</strain>
    </source>
</reference>
<dbReference type="EMBL" id="JAGGLI010000008">
    <property type="protein sequence ID" value="MBP2027171.1"/>
    <property type="molecule type" value="Genomic_DNA"/>
</dbReference>
<dbReference type="CDD" id="cd00838">
    <property type="entry name" value="MPP_superfamily"/>
    <property type="match status" value="1"/>
</dbReference>
<dbReference type="RefSeq" id="WP_209659973.1">
    <property type="nucleotide sequence ID" value="NZ_JAGGLI010000008.1"/>
</dbReference>
<gene>
    <name evidence="2" type="ORF">J2Z35_000965</name>
</gene>
<dbReference type="InterPro" id="IPR004843">
    <property type="entry name" value="Calcineurin-like_PHP"/>
</dbReference>
<dbReference type="Proteomes" id="UP001314903">
    <property type="component" value="Unassembled WGS sequence"/>
</dbReference>
<dbReference type="InterPro" id="IPR029052">
    <property type="entry name" value="Metallo-depent_PP-like"/>
</dbReference>
<evidence type="ECO:0000313" key="3">
    <source>
        <dbReference type="Proteomes" id="UP001314903"/>
    </source>
</evidence>
<name>A0ABS4KIW6_9FIRM</name>
<evidence type="ECO:0000259" key="1">
    <source>
        <dbReference type="Pfam" id="PF00149"/>
    </source>
</evidence>
<evidence type="ECO:0000313" key="2">
    <source>
        <dbReference type="EMBL" id="MBP2027171.1"/>
    </source>
</evidence>
<protein>
    <submittedName>
        <fullName evidence="2">Phosphodiesterase</fullName>
    </submittedName>
</protein>
<dbReference type="Gene3D" id="3.60.21.10">
    <property type="match status" value="1"/>
</dbReference>
<feature type="domain" description="Calcineurin-like phosphoesterase" evidence="1">
    <location>
        <begin position="33"/>
        <end position="153"/>
    </location>
</feature>
<dbReference type="Pfam" id="PF00149">
    <property type="entry name" value="Metallophos"/>
    <property type="match status" value="1"/>
</dbReference>
<sequence>MSSYEKIKKWMCFLLNIPYIPQNLKRMSGPILIHISDTPQESYGYILRLIRKLRPNWVIHTGDLADDLKIEADPEKIPQYSAALWKLIPKLEKSLKGDILYVMGNHDKEEIVEEIKRKGNISKGSIKIHGKKFYISHYVKEDMKEADYILYGHNLKVPSHIEGKSMYLNGIEGINIINLKTGECYTLPYPLGTNRFRKIDQHGLRL</sequence>
<comment type="caution">
    <text evidence="2">The sequence shown here is derived from an EMBL/GenBank/DDBJ whole genome shotgun (WGS) entry which is preliminary data.</text>
</comment>
<dbReference type="SUPFAM" id="SSF56300">
    <property type="entry name" value="Metallo-dependent phosphatases"/>
    <property type="match status" value="1"/>
</dbReference>
<proteinExistence type="predicted"/>
<organism evidence="2 3">
    <name type="scientific">Acetoanaerobium pronyense</name>
    <dbReference type="NCBI Taxonomy" id="1482736"/>
    <lineage>
        <taxon>Bacteria</taxon>
        <taxon>Bacillati</taxon>
        <taxon>Bacillota</taxon>
        <taxon>Clostridia</taxon>
        <taxon>Peptostreptococcales</taxon>
        <taxon>Filifactoraceae</taxon>
        <taxon>Acetoanaerobium</taxon>
    </lineage>
</organism>
<keyword evidence="3" id="KW-1185">Reference proteome</keyword>